<protein>
    <submittedName>
        <fullName evidence="1">YGGT family-domain-containing protein</fullName>
    </submittedName>
</protein>
<dbReference type="InterPro" id="IPR003425">
    <property type="entry name" value="CCB3/YggT"/>
</dbReference>
<dbReference type="GO" id="GO:0016020">
    <property type="term" value="C:membrane"/>
    <property type="evidence" value="ECO:0007669"/>
    <property type="project" value="InterPro"/>
</dbReference>
<gene>
    <name evidence="1" type="ORF">BE221DRAFT_68044</name>
</gene>
<accession>A0A1Y5IGN2</accession>
<dbReference type="Pfam" id="PF02325">
    <property type="entry name" value="CCB3_YggT"/>
    <property type="match status" value="1"/>
</dbReference>
<reference evidence="1" key="1">
    <citation type="submission" date="2017-04" db="EMBL/GenBank/DDBJ databases">
        <title>Population genomics of picophytoplankton unveils novel chromosome hypervariability.</title>
        <authorList>
            <consortium name="DOE Joint Genome Institute"/>
            <person name="Blanc-Mathieu R."/>
            <person name="Krasovec M."/>
            <person name="Hebrard M."/>
            <person name="Yau S."/>
            <person name="Desgranges E."/>
            <person name="Martin J."/>
            <person name="Schackwitz W."/>
            <person name="Kuo A."/>
            <person name="Salin G."/>
            <person name="Donnadieu C."/>
            <person name="Desdevises Y."/>
            <person name="Sanchez-Ferandin S."/>
            <person name="Moreau H."/>
            <person name="Rivals E."/>
            <person name="Grigoriev I.V."/>
            <person name="Grimsley N."/>
            <person name="Eyre-Walker A."/>
            <person name="Piganeau G."/>
        </authorList>
    </citation>
    <scope>NUCLEOTIDE SEQUENCE [LARGE SCALE GENOMIC DNA]</scope>
    <source>
        <strain evidence="1">RCC 1115</strain>
    </source>
</reference>
<organism evidence="1">
    <name type="scientific">Ostreococcus tauri</name>
    <name type="common">Marine green alga</name>
    <dbReference type="NCBI Taxonomy" id="70448"/>
    <lineage>
        <taxon>Eukaryota</taxon>
        <taxon>Viridiplantae</taxon>
        <taxon>Chlorophyta</taxon>
        <taxon>Mamiellophyceae</taxon>
        <taxon>Mamiellales</taxon>
        <taxon>Bathycoccaceae</taxon>
        <taxon>Ostreococcus</taxon>
    </lineage>
</organism>
<dbReference type="PANTHER" id="PTHR33219">
    <property type="entry name" value="YLMG HOMOLOG PROTEIN 2, CHLOROPLASTIC"/>
    <property type="match status" value="1"/>
</dbReference>
<dbReference type="GO" id="GO:0010020">
    <property type="term" value="P:chloroplast fission"/>
    <property type="evidence" value="ECO:0007669"/>
    <property type="project" value="TreeGrafter"/>
</dbReference>
<dbReference type="eggNOG" id="ENOG502S4TK">
    <property type="taxonomic scope" value="Eukaryota"/>
</dbReference>
<proteinExistence type="predicted"/>
<name>A0A1Y5IGN2_OSTTA</name>
<sequence>MPFARALERGVLTSARANDWAESDDVLARARRTLVELGDAAREGATAAIERLRDDGNAVRVRGRSRGIGPGKREVLRCDPRLRGKFLAAMIPGDSAVESVITSGIFSTLNIYNTLIIGRLILTWFPNPPRQLAYPLATLCDPYLNLFRGIIPPLGGIDLSPILAFTVLNVFQGTAAALPCEYDEKTGEVILPNKTRSVVKAKDVTVARK</sequence>
<dbReference type="AlphaFoldDB" id="A0A1Y5IGN2"/>
<dbReference type="Proteomes" id="UP000195557">
    <property type="component" value="Unassembled WGS sequence"/>
</dbReference>
<dbReference type="PANTHER" id="PTHR33219:SF14">
    <property type="entry name" value="PROTEIN COFACTOR ASSEMBLY OF COMPLEX C SUBUNIT B CCB3, CHLOROPLASTIC-RELATED"/>
    <property type="match status" value="1"/>
</dbReference>
<dbReference type="EMBL" id="KZ155773">
    <property type="protein sequence ID" value="OUS48691.1"/>
    <property type="molecule type" value="Genomic_DNA"/>
</dbReference>
<evidence type="ECO:0000313" key="1">
    <source>
        <dbReference type="EMBL" id="OUS48691.1"/>
    </source>
</evidence>